<dbReference type="PANTHER" id="PTHR23028:SF53">
    <property type="entry name" value="ACYL_TRANSF_3 DOMAIN-CONTAINING PROTEIN"/>
    <property type="match status" value="1"/>
</dbReference>
<dbReference type="AlphaFoldDB" id="A0A016WUL3"/>
<name>A0A016WUL3_9BILA</name>
<dbReference type="GO" id="GO:0000271">
    <property type="term" value="P:polysaccharide biosynthetic process"/>
    <property type="evidence" value="ECO:0007669"/>
    <property type="project" value="TreeGrafter"/>
</dbReference>
<proteinExistence type="predicted"/>
<feature type="non-terminal residue" evidence="2">
    <location>
        <position position="1"/>
    </location>
</feature>
<keyword evidence="3" id="KW-1185">Reference proteome</keyword>
<dbReference type="Pfam" id="PF19040">
    <property type="entry name" value="SGNH"/>
    <property type="match status" value="1"/>
</dbReference>
<dbReference type="InterPro" id="IPR050879">
    <property type="entry name" value="Acyltransferase_3"/>
</dbReference>
<feature type="domain" description="SGNH" evidence="1">
    <location>
        <begin position="10"/>
        <end position="177"/>
    </location>
</feature>
<evidence type="ECO:0000313" key="2">
    <source>
        <dbReference type="EMBL" id="EYC42713.1"/>
    </source>
</evidence>
<reference evidence="3" key="1">
    <citation type="journal article" date="2015" name="Nat. Genet.">
        <title>The genome and transcriptome of the zoonotic hookworm Ancylostoma ceylanicum identify infection-specific gene families.</title>
        <authorList>
            <person name="Schwarz E.M."/>
            <person name="Hu Y."/>
            <person name="Antoshechkin I."/>
            <person name="Miller M.M."/>
            <person name="Sternberg P.W."/>
            <person name="Aroian R.V."/>
        </authorList>
    </citation>
    <scope>NUCLEOTIDE SEQUENCE</scope>
    <source>
        <strain evidence="3">HY135</strain>
    </source>
</reference>
<dbReference type="Proteomes" id="UP000024635">
    <property type="component" value="Unassembled WGS sequence"/>
</dbReference>
<protein>
    <recommendedName>
        <fullName evidence="1">SGNH domain-containing protein</fullName>
    </recommendedName>
</protein>
<gene>
    <name evidence="2" type="primary">Acey_s0520.g2843</name>
    <name evidence="2" type="ORF">Y032_0520g2843</name>
</gene>
<dbReference type="EMBL" id="JARK01000120">
    <property type="protein sequence ID" value="EYC42713.1"/>
    <property type="molecule type" value="Genomic_DNA"/>
</dbReference>
<sequence length="185" mass="21513">CDMFTYSQKFEHCLNSHDNFREVVDEYKPNILFILARYVRLLTFPKTNVTLEAEGVVKETTARLLELSQNVKDHVFVFNAIPSPILNFQLIHANAIRGHKQIIPDMYLNSTIDMEHARERLAKSVSMCPKCSIIDYESVLTTNGTFQVYDNRTKVILMNKNWHFTPLGLHRLRPLYKSVCENTGY</sequence>
<evidence type="ECO:0000259" key="1">
    <source>
        <dbReference type="Pfam" id="PF19040"/>
    </source>
</evidence>
<dbReference type="OrthoDB" id="5825384at2759"/>
<dbReference type="InterPro" id="IPR043968">
    <property type="entry name" value="SGNH"/>
</dbReference>
<comment type="caution">
    <text evidence="2">The sequence shown here is derived from an EMBL/GenBank/DDBJ whole genome shotgun (WGS) entry which is preliminary data.</text>
</comment>
<evidence type="ECO:0000313" key="3">
    <source>
        <dbReference type="Proteomes" id="UP000024635"/>
    </source>
</evidence>
<accession>A0A016WUL3</accession>
<dbReference type="PANTHER" id="PTHR23028">
    <property type="entry name" value="ACETYLTRANSFERASE"/>
    <property type="match status" value="1"/>
</dbReference>
<dbReference type="GO" id="GO:0016020">
    <property type="term" value="C:membrane"/>
    <property type="evidence" value="ECO:0007669"/>
    <property type="project" value="TreeGrafter"/>
</dbReference>
<organism evidence="2 3">
    <name type="scientific">Ancylostoma ceylanicum</name>
    <dbReference type="NCBI Taxonomy" id="53326"/>
    <lineage>
        <taxon>Eukaryota</taxon>
        <taxon>Metazoa</taxon>
        <taxon>Ecdysozoa</taxon>
        <taxon>Nematoda</taxon>
        <taxon>Chromadorea</taxon>
        <taxon>Rhabditida</taxon>
        <taxon>Rhabditina</taxon>
        <taxon>Rhabditomorpha</taxon>
        <taxon>Strongyloidea</taxon>
        <taxon>Ancylostomatidae</taxon>
        <taxon>Ancylostomatinae</taxon>
        <taxon>Ancylostoma</taxon>
    </lineage>
</organism>